<feature type="compositionally biased region" description="Low complexity" evidence="6">
    <location>
        <begin position="461"/>
        <end position="489"/>
    </location>
</feature>
<dbReference type="EMBL" id="FCOB02000004">
    <property type="protein sequence ID" value="SAK51202.1"/>
    <property type="molecule type" value="Genomic_DNA"/>
</dbReference>
<dbReference type="InterPro" id="IPR036908">
    <property type="entry name" value="RlpA-like_sf"/>
</dbReference>
<reference evidence="8" key="1">
    <citation type="submission" date="2016-01" db="EMBL/GenBank/DDBJ databases">
        <authorList>
            <person name="Peeters C."/>
        </authorList>
    </citation>
    <scope>NUCLEOTIDE SEQUENCE [LARGE SCALE GENOMIC DNA]</scope>
    <source>
        <strain evidence="8">LMG 29326</strain>
    </source>
</reference>
<evidence type="ECO:0000313" key="8">
    <source>
        <dbReference type="EMBL" id="SAK51202.1"/>
    </source>
</evidence>
<proteinExistence type="predicted"/>
<dbReference type="SUPFAM" id="SSF50685">
    <property type="entry name" value="Barwin-like endoglucanases"/>
    <property type="match status" value="2"/>
</dbReference>
<gene>
    <name evidence="8" type="ORF">AWB83_01200</name>
</gene>
<dbReference type="InterPro" id="IPR026044">
    <property type="entry name" value="MltA"/>
</dbReference>
<dbReference type="EC" id="4.2.2.n1" evidence="2"/>
<evidence type="ECO:0000256" key="4">
    <source>
        <dbReference type="ARBA" id="ARBA00023316"/>
    </source>
</evidence>
<evidence type="ECO:0000313" key="9">
    <source>
        <dbReference type="Proteomes" id="UP000054978"/>
    </source>
</evidence>
<evidence type="ECO:0000256" key="6">
    <source>
        <dbReference type="SAM" id="MobiDB-lite"/>
    </source>
</evidence>
<feature type="region of interest" description="Disordered" evidence="6">
    <location>
        <begin position="411"/>
        <end position="489"/>
    </location>
</feature>
<dbReference type="PANTHER" id="PTHR30124:SF0">
    <property type="entry name" value="MEMBRANE-BOUND LYTIC MUREIN TRANSGLYCOSYLASE A"/>
    <property type="match status" value="1"/>
</dbReference>
<dbReference type="RefSeq" id="WP_167389078.1">
    <property type="nucleotide sequence ID" value="NZ_FCOB02000004.1"/>
</dbReference>
<evidence type="ECO:0000256" key="5">
    <source>
        <dbReference type="ARBA" id="ARBA00030918"/>
    </source>
</evidence>
<dbReference type="PROSITE" id="PS51257">
    <property type="entry name" value="PROKAR_LIPOPROTEIN"/>
    <property type="match status" value="1"/>
</dbReference>
<dbReference type="CDD" id="cd14485">
    <property type="entry name" value="mltA_like_LT_A"/>
    <property type="match status" value="1"/>
</dbReference>
<organism evidence="8 9">
    <name type="scientific">Caballeronia ptereochthonis</name>
    <dbReference type="NCBI Taxonomy" id="1777144"/>
    <lineage>
        <taxon>Bacteria</taxon>
        <taxon>Pseudomonadati</taxon>
        <taxon>Pseudomonadota</taxon>
        <taxon>Betaproteobacteria</taxon>
        <taxon>Burkholderiales</taxon>
        <taxon>Burkholderiaceae</taxon>
        <taxon>Caballeronia</taxon>
    </lineage>
</organism>
<accession>A0A158A062</accession>
<dbReference type="STRING" id="1777144.AWB83_01200"/>
<dbReference type="GO" id="GO:0019867">
    <property type="term" value="C:outer membrane"/>
    <property type="evidence" value="ECO:0007669"/>
    <property type="project" value="InterPro"/>
</dbReference>
<dbReference type="InterPro" id="IPR010611">
    <property type="entry name" value="3D_dom"/>
</dbReference>
<feature type="region of interest" description="Disordered" evidence="6">
    <location>
        <begin position="385"/>
        <end position="404"/>
    </location>
</feature>
<comment type="caution">
    <text evidence="8">The sequence shown here is derived from an EMBL/GenBank/DDBJ whole genome shotgun (WGS) entry which is preliminary data.</text>
</comment>
<protein>
    <recommendedName>
        <fullName evidence="2">peptidoglycan lytic exotransglycosylase</fullName>
        <ecNumber evidence="2">4.2.2.n1</ecNumber>
    </recommendedName>
    <alternativeName>
        <fullName evidence="5">Murein hydrolase A</fullName>
    </alternativeName>
</protein>
<dbReference type="PANTHER" id="PTHR30124">
    <property type="entry name" value="MEMBRANE-BOUND LYTIC MUREIN TRANSGLYCOSYLASE A"/>
    <property type="match status" value="1"/>
</dbReference>
<dbReference type="GO" id="GO:0009253">
    <property type="term" value="P:peptidoglycan catabolic process"/>
    <property type="evidence" value="ECO:0007669"/>
    <property type="project" value="TreeGrafter"/>
</dbReference>
<feature type="region of interest" description="Disordered" evidence="6">
    <location>
        <begin position="65"/>
        <end position="85"/>
    </location>
</feature>
<dbReference type="Gene3D" id="2.40.240.50">
    <property type="entry name" value="Barwin-like endoglucanases"/>
    <property type="match status" value="1"/>
</dbReference>
<keyword evidence="4" id="KW-0961">Cell wall biogenesis/degradation</keyword>
<evidence type="ECO:0000256" key="3">
    <source>
        <dbReference type="ARBA" id="ARBA00023239"/>
    </source>
</evidence>
<dbReference type="GO" id="GO:0071555">
    <property type="term" value="P:cell wall organization"/>
    <property type="evidence" value="ECO:0007669"/>
    <property type="project" value="UniProtKB-KW"/>
</dbReference>
<dbReference type="AlphaFoldDB" id="A0A158A062"/>
<keyword evidence="3" id="KW-0456">Lyase</keyword>
<dbReference type="GO" id="GO:0004553">
    <property type="term" value="F:hydrolase activity, hydrolyzing O-glycosyl compounds"/>
    <property type="evidence" value="ECO:0007669"/>
    <property type="project" value="InterPro"/>
</dbReference>
<evidence type="ECO:0000256" key="2">
    <source>
        <dbReference type="ARBA" id="ARBA00012587"/>
    </source>
</evidence>
<dbReference type="GO" id="GO:0008933">
    <property type="term" value="F:peptidoglycan lytic transglycosylase activity"/>
    <property type="evidence" value="ECO:0007669"/>
    <property type="project" value="TreeGrafter"/>
</dbReference>
<evidence type="ECO:0000256" key="1">
    <source>
        <dbReference type="ARBA" id="ARBA00001420"/>
    </source>
</evidence>
<feature type="domain" description="Lytic transglycosylase MltA" evidence="7">
    <location>
        <begin position="212"/>
        <end position="513"/>
    </location>
</feature>
<dbReference type="InterPro" id="IPR005300">
    <property type="entry name" value="MltA_B"/>
</dbReference>
<dbReference type="Pfam" id="PF03562">
    <property type="entry name" value="MltA"/>
    <property type="match status" value="2"/>
</dbReference>
<name>A0A158A062_9BURK</name>
<dbReference type="Pfam" id="PF06725">
    <property type="entry name" value="3D"/>
    <property type="match status" value="1"/>
</dbReference>
<dbReference type="SMART" id="SM00925">
    <property type="entry name" value="MltA"/>
    <property type="match status" value="1"/>
</dbReference>
<keyword evidence="9" id="KW-1185">Reference proteome</keyword>
<dbReference type="Gene3D" id="2.40.40.10">
    <property type="entry name" value="RlpA-like domain"/>
    <property type="match status" value="2"/>
</dbReference>
<comment type="catalytic activity">
    <reaction evidence="1">
        <text>Exolytic cleavage of the (1-&gt;4)-beta-glycosidic linkage between N-acetylmuramic acid (MurNAc) and N-acetylglucosamine (GlcNAc) residues in peptidoglycan, from either the reducing or the non-reducing ends of the peptidoglycan chains, with concomitant formation of a 1,6-anhydrobond in the MurNAc residue.</text>
        <dbReference type="EC" id="4.2.2.n1"/>
    </reaction>
</comment>
<dbReference type="Proteomes" id="UP000054978">
    <property type="component" value="Unassembled WGS sequence"/>
</dbReference>
<evidence type="ECO:0000259" key="7">
    <source>
        <dbReference type="SMART" id="SM00925"/>
    </source>
</evidence>
<dbReference type="GO" id="GO:0009254">
    <property type="term" value="P:peptidoglycan turnover"/>
    <property type="evidence" value="ECO:0007669"/>
    <property type="project" value="InterPro"/>
</dbReference>
<feature type="region of interest" description="Disordered" evidence="6">
    <location>
        <begin position="1"/>
        <end position="22"/>
    </location>
</feature>
<sequence>MAPRARGPAAESGSTPGVSLAASSACAGAGPGAVSRAIPGARATLSLLAAMLAGALAGCANSPAPPAPKVAQAHAPTPAPAEPVEGPRIVSAAASGPEPGIVNPLPTSPSASLSGAATPFATKNALYTPVSFSSVPGWASDDVAQSWEAFRRGCAVLGGKPGWAAPCAAARGINANDSVAVRRFFEDNFTVYQIRNVDKTSRGVLTGYYEPVLRGSRKYGAPYVYPVYGVPRDMVFLDSRRLPPNARGEPVMARIEGRTVIPLAAVSTGNAKGVYALELGSSVPDIRDKKLRLRLEGNRIVPYYSRVQIERGRIDAPVLAYVADPAMLYAMQLQGAGKVVLPDGVSVIRLAYAEQNGFAFNPPVASASTKGRKVLVRGVEIDLEEGNVNTQNTPDHADAFASDDAPQSQLLRGAADADPPGAAAAAAHADASPESPPESPLLRGFNLAKGATPTVRPARVSTSPAATAATSGHGALPSAHAANPPAAPAPSLAGAAPLTYAFASSDPSYVFFRTIPDSPAGPIGALGVPLSPERSAAVDPRTTPLGAPVFIDASEGGASGSPVTRLLMAQDSGGAIRGAVRADYFFGTGEKAQQKASRMKQPTQMWVLLPKGLRISAKESAVRVRGGPAMPSADCVVSDPDLCVDDTQ</sequence>
<feature type="compositionally biased region" description="Low complexity" evidence="6">
    <location>
        <begin position="413"/>
        <end position="433"/>
    </location>
</feature>